<dbReference type="RefSeq" id="XP_028879514.1">
    <property type="nucleotide sequence ID" value="XM_029029245.1"/>
</dbReference>
<dbReference type="EMBL" id="NBCO01000035">
    <property type="protein sequence ID" value="ORC85448.1"/>
    <property type="molecule type" value="Genomic_DNA"/>
</dbReference>
<feature type="compositionally biased region" description="Basic and acidic residues" evidence="1">
    <location>
        <begin position="335"/>
        <end position="347"/>
    </location>
</feature>
<feature type="compositionally biased region" description="Acidic residues" evidence="1">
    <location>
        <begin position="768"/>
        <end position="778"/>
    </location>
</feature>
<dbReference type="Proteomes" id="UP000192257">
    <property type="component" value="Unassembled WGS sequence"/>
</dbReference>
<evidence type="ECO:0000256" key="1">
    <source>
        <dbReference type="SAM" id="MobiDB-lite"/>
    </source>
</evidence>
<sequence>MYLDENCSGAITGCSASVSDCNQNSFNRPGPQHVIPLTPTVGTRVVLTSKQSDRDAFIWEDKEIDLAYLRCAEQHMLIGRVLRETDTHFVVRFEIPYCCLSPNLRGQRAARDPFDARRREDEGKVLKECKESGCKNEHEDKEEDNEIDKATSSILPRVDIDSEIINTGVTTSRFVVGIVPVLTVTSENVSIPTPRSREEARFPLGGTAGSRRSGHTGSAILSSPKKNRETESQSLGATTQQSGFVASDRSYNVLQVSLSVVKRCCISLLHSLLEQHDMLENVSAAFASRDFKLVAQHVSGVIEAQRIIAQSRRDECKNMADSWRSSLSWVQPHSHTRDSDASRRTDDTLGEENTRFIKFMRRCKEGSSCVETQQYASVDRSEKEIRQGGGGGGGGSRQSSGVELPSADGQEVESLEIDKLRALQVLWNANSAQQELAPLYALLSLVHFHDTQYQQSLEDAITALAHDDTCVEAYTRVMASFMALGSEQEALVTSSVAIKRCSAISPQFVRLSRILCACAFYRRNLSEHSGIDVLPRIRNPTSFEKGPGREPTKIPRVQRAVRLSSTFRVQKLSYSCATPASFFSAVPWALRGLLTGASPPMDYFSRSLRARALCGFNQGDVVVCEEPSLHVLLLCSTNLESGTTAMPSSSFSPWCEDGSCPATAWTLCRKRFCAYCGYPLVSKQMLMVDIREATSKALADRLRMNFSAREPLPCAGSCGDHYCSEVCRNRAAAEYHSIECQLVVACDDDDDDDDQHHHPHHHVVGKDGEEEEGEEESTLPDPSVLQEFTGETGVNASSLCPSNVVDRPGRLVELFPSATVPFDRPGVRGLVAIRRFRMYGGESECGLISTDVQYSEPQHGSDISSDDTLITAEQEKRYANSIVTCRTVIRKIRNSFKCHYAAIEKSIHDKAPNAVTAALLVLSRLVANILSLILPPIAREIKGFGEPDYCCRERSASIKAIIGRYTLRGFTSYGTTPSDHHDVHGLVLAEEVLHQIGVPFFADTNLAHPTTVWELLNEEPKEAKKGSDDAPPSVTSTTQSIRRGFDRAVELLSVINKVIQTSLHDEAVAFSLSVSSNTAQSIASGSSGSSGGGVSRMWASKHSDEPRTESCSSGHRAPRHPKLFMDVGSLTVWLAEEHAEFRSHMLHNPSVWTFGRLLGFLGKRRFMEQLWDFCLSSYCVVPRCVLTAAAENRVPEHHREGWERLCRQYTAPVAVMGPLTSTVSDLSAFGGDACTRFFGAGAPHDGPRNPLFFRKGGSPAASVLSINSLTHEPDEVHSWTGGQSVGGGATTTHSNLEVCTSGTFSRPGERCVIMKARRPINAGDELRYEATPLP</sequence>
<accession>A0A1X0NLN5</accession>
<reference evidence="2 3" key="1">
    <citation type="submission" date="2017-03" db="EMBL/GenBank/DDBJ databases">
        <title>An alternative strategy for trypanosome survival in the mammalian bloodstream revealed through genome and transcriptome analysis of the ubiquitous bovine parasite Trypanosoma (Megatrypanum) theileri.</title>
        <authorList>
            <person name="Kelly S."/>
            <person name="Ivens A."/>
            <person name="Mott A."/>
            <person name="O'Neill E."/>
            <person name="Emms D."/>
            <person name="Macleod O."/>
            <person name="Voorheis P."/>
            <person name="Matthews J."/>
            <person name="Matthews K."/>
            <person name="Carrington M."/>
        </authorList>
    </citation>
    <scope>NUCLEOTIDE SEQUENCE [LARGE SCALE GENOMIC DNA]</scope>
    <source>
        <strain evidence="2">Edinburgh</strain>
    </source>
</reference>
<feature type="region of interest" description="Disordered" evidence="1">
    <location>
        <begin position="751"/>
        <end position="785"/>
    </location>
</feature>
<feature type="region of interest" description="Disordered" evidence="1">
    <location>
        <begin position="328"/>
        <end position="347"/>
    </location>
</feature>
<comment type="caution">
    <text evidence="2">The sequence shown here is derived from an EMBL/GenBank/DDBJ whole genome shotgun (WGS) entry which is preliminary data.</text>
</comment>
<dbReference type="VEuPathDB" id="TriTrypDB:TM35_000351920"/>
<protein>
    <submittedName>
        <fullName evidence="2">Uncharacterized protein</fullName>
    </submittedName>
</protein>
<evidence type="ECO:0000313" key="3">
    <source>
        <dbReference type="Proteomes" id="UP000192257"/>
    </source>
</evidence>
<dbReference type="SUPFAM" id="SSF48452">
    <property type="entry name" value="TPR-like"/>
    <property type="match status" value="1"/>
</dbReference>
<feature type="region of interest" description="Disordered" evidence="1">
    <location>
        <begin position="189"/>
        <end position="239"/>
    </location>
</feature>
<evidence type="ECO:0000313" key="2">
    <source>
        <dbReference type="EMBL" id="ORC85448.1"/>
    </source>
</evidence>
<keyword evidence="3" id="KW-1185">Reference proteome</keyword>
<dbReference type="GeneID" id="39989025"/>
<proteinExistence type="predicted"/>
<feature type="region of interest" description="Disordered" evidence="1">
    <location>
        <begin position="1080"/>
        <end position="1117"/>
    </location>
</feature>
<dbReference type="Gene3D" id="1.25.40.10">
    <property type="entry name" value="Tetratricopeptide repeat domain"/>
    <property type="match status" value="1"/>
</dbReference>
<dbReference type="OrthoDB" id="242511at2759"/>
<gene>
    <name evidence="2" type="ORF">TM35_000351920</name>
</gene>
<organism evidence="2 3">
    <name type="scientific">Trypanosoma theileri</name>
    <dbReference type="NCBI Taxonomy" id="67003"/>
    <lineage>
        <taxon>Eukaryota</taxon>
        <taxon>Discoba</taxon>
        <taxon>Euglenozoa</taxon>
        <taxon>Kinetoplastea</taxon>
        <taxon>Metakinetoplastina</taxon>
        <taxon>Trypanosomatida</taxon>
        <taxon>Trypanosomatidae</taxon>
        <taxon>Trypanosoma</taxon>
    </lineage>
</organism>
<name>A0A1X0NLN5_9TRYP</name>
<feature type="compositionally biased region" description="Gly residues" evidence="1">
    <location>
        <begin position="387"/>
        <end position="396"/>
    </location>
</feature>
<feature type="region of interest" description="Disordered" evidence="1">
    <location>
        <begin position="374"/>
        <end position="408"/>
    </location>
</feature>
<dbReference type="InterPro" id="IPR011990">
    <property type="entry name" value="TPR-like_helical_dom_sf"/>
</dbReference>